<gene>
    <name evidence="2" type="ORF">DEF24_04290</name>
</gene>
<organism evidence="2 3">
    <name type="scientific">Marinitenerispora sediminis</name>
    <dbReference type="NCBI Taxonomy" id="1931232"/>
    <lineage>
        <taxon>Bacteria</taxon>
        <taxon>Bacillati</taxon>
        <taxon>Actinomycetota</taxon>
        <taxon>Actinomycetes</taxon>
        <taxon>Streptosporangiales</taxon>
        <taxon>Nocardiopsidaceae</taxon>
        <taxon>Marinitenerispora</taxon>
    </lineage>
</organism>
<evidence type="ECO:0000259" key="1">
    <source>
        <dbReference type="Pfam" id="PF04149"/>
    </source>
</evidence>
<name>A0A368TA51_9ACTN</name>
<dbReference type="InterPro" id="IPR007278">
    <property type="entry name" value="DUF397"/>
</dbReference>
<dbReference type="OrthoDB" id="3432106at2"/>
<reference evidence="2 3" key="1">
    <citation type="submission" date="2018-04" db="EMBL/GenBank/DDBJ databases">
        <title>Novel actinobacteria from marine sediment.</title>
        <authorList>
            <person name="Ng Z.Y."/>
            <person name="Tan G.Y.A."/>
        </authorList>
    </citation>
    <scope>NUCLEOTIDE SEQUENCE [LARGE SCALE GENOMIC DNA]</scope>
    <source>
        <strain evidence="2 3">TPS81</strain>
    </source>
</reference>
<dbReference type="RefSeq" id="WP_114399528.1">
    <property type="nucleotide sequence ID" value="NZ_QEIM01000132.1"/>
</dbReference>
<accession>A0A368TA51</accession>
<protein>
    <submittedName>
        <fullName evidence="2">DUF397 domain-containing protein</fullName>
    </submittedName>
</protein>
<dbReference type="Proteomes" id="UP000253318">
    <property type="component" value="Unassembled WGS sequence"/>
</dbReference>
<sequence>MTPLHGRWRRSSYSGDLGGNCVECAHLPSTIALRDSKHPDKGHFTFPSPEWTAFLAAIRHGQL</sequence>
<proteinExistence type="predicted"/>
<evidence type="ECO:0000313" key="3">
    <source>
        <dbReference type="Proteomes" id="UP000253318"/>
    </source>
</evidence>
<dbReference type="EMBL" id="QEIN01000020">
    <property type="protein sequence ID" value="RCV61423.1"/>
    <property type="molecule type" value="Genomic_DNA"/>
</dbReference>
<comment type="caution">
    <text evidence="2">The sequence shown here is derived from an EMBL/GenBank/DDBJ whole genome shotgun (WGS) entry which is preliminary data.</text>
</comment>
<dbReference type="AlphaFoldDB" id="A0A368TA51"/>
<dbReference type="Pfam" id="PF04149">
    <property type="entry name" value="DUF397"/>
    <property type="match status" value="1"/>
</dbReference>
<feature type="domain" description="DUF397" evidence="1">
    <location>
        <begin position="7"/>
        <end position="59"/>
    </location>
</feature>
<evidence type="ECO:0000313" key="2">
    <source>
        <dbReference type="EMBL" id="RCV61423.1"/>
    </source>
</evidence>
<keyword evidence="3" id="KW-1185">Reference proteome</keyword>